<reference evidence="3 4" key="1">
    <citation type="journal article" date="2015" name="Nature">
        <title>rRNA introns, odd ribosomes, and small enigmatic genomes across a large radiation of phyla.</title>
        <authorList>
            <person name="Brown C.T."/>
            <person name="Hug L.A."/>
            <person name="Thomas B.C."/>
            <person name="Sharon I."/>
            <person name="Castelle C.J."/>
            <person name="Singh A."/>
            <person name="Wilkins M.J."/>
            <person name="Williams K.H."/>
            <person name="Banfield J.F."/>
        </authorList>
    </citation>
    <scope>NUCLEOTIDE SEQUENCE [LARGE SCALE GENOMIC DNA]</scope>
</reference>
<gene>
    <name evidence="3" type="ORF">UT24_C0005G0019</name>
</gene>
<organism evidence="3 4">
    <name type="scientific">Candidatus Woesebacteria bacterium GW2011_GWB1_39_12</name>
    <dbReference type="NCBI Taxonomy" id="1618574"/>
    <lineage>
        <taxon>Bacteria</taxon>
        <taxon>Candidatus Woeseibacteriota</taxon>
    </lineage>
</organism>
<comment type="caution">
    <text evidence="3">The sequence shown here is derived from an EMBL/GenBank/DDBJ whole genome shotgun (WGS) entry which is preliminary data.</text>
</comment>
<dbReference type="EMBL" id="LBWB01000005">
    <property type="protein sequence ID" value="KKR01310.1"/>
    <property type="molecule type" value="Genomic_DNA"/>
</dbReference>
<feature type="region of interest" description="Disordered" evidence="1">
    <location>
        <begin position="1"/>
        <end position="32"/>
    </location>
</feature>
<name>A0A0G0PT02_9BACT</name>
<protein>
    <recommendedName>
        <fullName evidence="5">DUF5673 domain-containing protein</fullName>
    </recommendedName>
</protein>
<feature type="compositionally biased region" description="Low complexity" evidence="1">
    <location>
        <begin position="8"/>
        <end position="25"/>
    </location>
</feature>
<evidence type="ECO:0000256" key="2">
    <source>
        <dbReference type="SAM" id="Phobius"/>
    </source>
</evidence>
<keyword evidence="2" id="KW-0812">Transmembrane</keyword>
<proteinExistence type="predicted"/>
<feature type="transmembrane region" description="Helical" evidence="2">
    <location>
        <begin position="55"/>
        <end position="73"/>
    </location>
</feature>
<keyword evidence="2" id="KW-1133">Transmembrane helix</keyword>
<evidence type="ECO:0000313" key="3">
    <source>
        <dbReference type="EMBL" id="KKR01310.1"/>
    </source>
</evidence>
<dbReference type="Proteomes" id="UP000033881">
    <property type="component" value="Unassembled WGS sequence"/>
</dbReference>
<sequence length="188" mass="21598">MPNQKSNQAPSPQATQQATPQQPVQSPLPPRPEPEKLLFSWKAPARAFKKREREFWVRLIVIASIFGFILFIVEGAMPVVLLIALVFLFYILSTVEPETIEYAVTNKGIKVADRRNDWELFTRFWFTKRLNTDLLILETLVVPGRLELVINDSDKDKIKKSLSLYIPEEEAAPTRMDKASDWVSKKIS</sequence>
<accession>A0A0G0PT02</accession>
<feature type="transmembrane region" description="Helical" evidence="2">
    <location>
        <begin position="79"/>
        <end position="95"/>
    </location>
</feature>
<evidence type="ECO:0008006" key="5">
    <source>
        <dbReference type="Google" id="ProtNLM"/>
    </source>
</evidence>
<dbReference type="AlphaFoldDB" id="A0A0G0PT02"/>
<evidence type="ECO:0000256" key="1">
    <source>
        <dbReference type="SAM" id="MobiDB-lite"/>
    </source>
</evidence>
<keyword evidence="2" id="KW-0472">Membrane</keyword>
<dbReference type="STRING" id="1618574.UT24_C0005G0019"/>
<evidence type="ECO:0000313" key="4">
    <source>
        <dbReference type="Proteomes" id="UP000033881"/>
    </source>
</evidence>